<evidence type="ECO:0000313" key="1">
    <source>
        <dbReference type="EMBL" id="TGC89704.1"/>
    </source>
</evidence>
<protein>
    <submittedName>
        <fullName evidence="1">Holo-ACP synthase</fullName>
        <ecNumber evidence="1">2.7.8.7</ecNumber>
    </submittedName>
</protein>
<evidence type="ECO:0000313" key="2">
    <source>
        <dbReference type="Proteomes" id="UP000297846"/>
    </source>
</evidence>
<name>A0A659QUG6_SALET</name>
<keyword evidence="1" id="KW-0808">Transferase</keyword>
<feature type="non-terminal residue" evidence="1">
    <location>
        <position position="27"/>
    </location>
</feature>
<dbReference type="EC" id="2.7.8.7" evidence="1"/>
<proteinExistence type="predicted"/>
<comment type="caution">
    <text evidence="1">The sequence shown here is derived from an EMBL/GenBank/DDBJ whole genome shotgun (WGS) entry which is preliminary data.</text>
</comment>
<dbReference type="AlphaFoldDB" id="A0A659QUG6"/>
<dbReference type="Proteomes" id="UP000297846">
    <property type="component" value="Unassembled WGS sequence"/>
</dbReference>
<organism evidence="1 2">
    <name type="scientific">Salmonella enterica subsp. enterica serovar Wilhelmsburg</name>
    <dbReference type="NCBI Taxonomy" id="1960126"/>
    <lineage>
        <taxon>Bacteria</taxon>
        <taxon>Pseudomonadati</taxon>
        <taxon>Pseudomonadota</taxon>
        <taxon>Gammaproteobacteria</taxon>
        <taxon>Enterobacterales</taxon>
        <taxon>Enterobacteriaceae</taxon>
        <taxon>Salmonella</taxon>
    </lineage>
</organism>
<dbReference type="EMBL" id="PYKG01000003">
    <property type="protein sequence ID" value="TGC89704.1"/>
    <property type="molecule type" value="Genomic_DNA"/>
</dbReference>
<reference evidence="1 2" key="1">
    <citation type="submission" date="2018-03" db="EMBL/GenBank/DDBJ databases">
        <title>Non-Typhoidal Salmonella genome sequencing and assembly.</title>
        <authorList>
            <person name="Matchawe C."/>
        </authorList>
    </citation>
    <scope>NUCLEOTIDE SEQUENCE [LARGE SCALE GENOMIC DNA]</scope>
    <source>
        <strain evidence="1 2">31evb</strain>
    </source>
</reference>
<sequence length="27" mass="2835">MAILGLGSDIVEMARFEAVLSRGGEGR</sequence>
<dbReference type="GO" id="GO:0008897">
    <property type="term" value="F:holo-[acyl-carrier-protein] synthase activity"/>
    <property type="evidence" value="ECO:0007669"/>
    <property type="project" value="UniProtKB-EC"/>
</dbReference>
<accession>A0A659QUG6</accession>
<gene>
    <name evidence="1" type="primary">acpS</name>
    <name evidence="1" type="ORF">C9F02_00015</name>
</gene>